<keyword evidence="3" id="KW-1185">Reference proteome</keyword>
<reference evidence="2 3" key="1">
    <citation type="submission" date="2020-04" db="EMBL/GenBank/DDBJ databases">
        <title>Flammeovirga sp. SR4, a novel species isolated from seawater.</title>
        <authorList>
            <person name="Wang X."/>
        </authorList>
    </citation>
    <scope>NUCLEOTIDE SEQUENCE [LARGE SCALE GENOMIC DNA]</scope>
    <source>
        <strain evidence="2 3">SR4</strain>
    </source>
</reference>
<dbReference type="InterPro" id="IPR014710">
    <property type="entry name" value="RmlC-like_jellyroll"/>
</dbReference>
<sequence>MTLKKKRMMNTVPRVIELEEHGSYNMGFLTPVNENKQIPFAIKRVFWTHGANKDTVRGNHAHKETEEVIVAINGSVEIEVIMEDMKRQVFILDNPCQALYLPPRVWRTIYFSKDAITLTLASTDYDPEDYEKDMVNWLQRDYSDEKFYDQ</sequence>
<gene>
    <name evidence="2" type="ORF">HGP29_08800</name>
</gene>
<dbReference type="AlphaFoldDB" id="A0A7X8SJB0"/>
<protein>
    <submittedName>
        <fullName evidence="2">WxcM-like domain-containing protein</fullName>
    </submittedName>
</protein>
<organism evidence="2 3">
    <name type="scientific">Flammeovirga agarivorans</name>
    <dbReference type="NCBI Taxonomy" id="2726742"/>
    <lineage>
        <taxon>Bacteria</taxon>
        <taxon>Pseudomonadati</taxon>
        <taxon>Bacteroidota</taxon>
        <taxon>Cytophagia</taxon>
        <taxon>Cytophagales</taxon>
        <taxon>Flammeovirgaceae</taxon>
        <taxon>Flammeovirga</taxon>
    </lineage>
</organism>
<evidence type="ECO:0000259" key="1">
    <source>
        <dbReference type="Pfam" id="PF05523"/>
    </source>
</evidence>
<accession>A0A7X8SJB0</accession>
<dbReference type="EMBL" id="JABAIL010000002">
    <property type="protein sequence ID" value="NLR91303.1"/>
    <property type="molecule type" value="Genomic_DNA"/>
</dbReference>
<proteinExistence type="predicted"/>
<dbReference type="InterPro" id="IPR011051">
    <property type="entry name" value="RmlC_Cupin_sf"/>
</dbReference>
<dbReference type="RefSeq" id="WP_168881996.1">
    <property type="nucleotide sequence ID" value="NZ_JABAIL010000002.1"/>
</dbReference>
<evidence type="ECO:0000313" key="2">
    <source>
        <dbReference type="EMBL" id="NLR91303.1"/>
    </source>
</evidence>
<dbReference type="Proteomes" id="UP000585050">
    <property type="component" value="Unassembled WGS sequence"/>
</dbReference>
<feature type="domain" description="Sugar 3,4-ketoisomerase QdtA cupin" evidence="1">
    <location>
        <begin position="14"/>
        <end position="139"/>
    </location>
</feature>
<dbReference type="Pfam" id="PF05523">
    <property type="entry name" value="FdtA"/>
    <property type="match status" value="1"/>
</dbReference>
<evidence type="ECO:0000313" key="3">
    <source>
        <dbReference type="Proteomes" id="UP000585050"/>
    </source>
</evidence>
<comment type="caution">
    <text evidence="2">The sequence shown here is derived from an EMBL/GenBank/DDBJ whole genome shotgun (WGS) entry which is preliminary data.</text>
</comment>
<dbReference type="SUPFAM" id="SSF51182">
    <property type="entry name" value="RmlC-like cupins"/>
    <property type="match status" value="1"/>
</dbReference>
<dbReference type="InterPro" id="IPR008894">
    <property type="entry name" value="QdtA_cupin_dom"/>
</dbReference>
<name>A0A7X8SJB0_9BACT</name>
<dbReference type="Gene3D" id="2.60.120.10">
    <property type="entry name" value="Jelly Rolls"/>
    <property type="match status" value="1"/>
</dbReference>
<dbReference type="CDD" id="cd20292">
    <property type="entry name" value="cupin_QdtA-like"/>
    <property type="match status" value="1"/>
</dbReference>